<keyword evidence="1" id="KW-0812">Transmembrane</keyword>
<proteinExistence type="predicted"/>
<protein>
    <recommendedName>
        <fullName evidence="4">DUF2127 domain-containing protein</fullName>
    </recommendedName>
</protein>
<feature type="transmembrane region" description="Helical" evidence="1">
    <location>
        <begin position="67"/>
        <end position="86"/>
    </location>
</feature>
<dbReference type="Pfam" id="PF09900">
    <property type="entry name" value="DUF2127"/>
    <property type="match status" value="1"/>
</dbReference>
<evidence type="ECO:0000313" key="3">
    <source>
        <dbReference type="Proteomes" id="UP000240206"/>
    </source>
</evidence>
<dbReference type="EMBL" id="PXVC01000006">
    <property type="protein sequence ID" value="PSI02430.1"/>
    <property type="molecule type" value="Genomic_DNA"/>
</dbReference>
<comment type="caution">
    <text evidence="2">The sequence shown here is derived from an EMBL/GenBank/DDBJ whole genome shotgun (WGS) entry which is preliminary data.</text>
</comment>
<evidence type="ECO:0000256" key="1">
    <source>
        <dbReference type="SAM" id="Phobius"/>
    </source>
</evidence>
<sequence length="143" mass="15714">MLLNLIILKKILLAILLFFVSLSAMVGSFRYDELPLLVQQLSGSNQRILLGMAQKGMAAGPEKLEQIAIFSGIYACLISLAAIGTLRKKAWGEKLLLTILVISVPFELMEVSKNPSILSVVVMLLTLLGCLVVGQQVFKREQR</sequence>
<evidence type="ECO:0008006" key="4">
    <source>
        <dbReference type="Google" id="ProtNLM"/>
    </source>
</evidence>
<name>A0A2P7EGU9_9SYNE</name>
<dbReference type="STRING" id="1910958.BTM30_04065"/>
<dbReference type="AlphaFoldDB" id="A0A2P7EGU9"/>
<keyword evidence="1" id="KW-1133">Transmembrane helix</keyword>
<dbReference type="Proteomes" id="UP000240206">
    <property type="component" value="Unassembled WGS sequence"/>
</dbReference>
<reference evidence="3" key="1">
    <citation type="submission" date="2018-03" db="EMBL/GenBank/DDBJ databases">
        <title>Ecological and genomic features of two cosmopolitan and abundant freshwater picocyanobacteria.</title>
        <authorList>
            <person name="Cabello-Yeves P.J."/>
            <person name="Picazo A."/>
            <person name="Camacho A."/>
            <person name="Callieri C."/>
            <person name="Rosselli R."/>
            <person name="Roda-Garcia J."/>
            <person name="Coutinho F.H."/>
            <person name="Rodriguez-Valera F."/>
        </authorList>
    </citation>
    <scope>NUCLEOTIDE SEQUENCE [LARGE SCALE GENOMIC DNA]</scope>
    <source>
        <strain evidence="3">Tous</strain>
    </source>
</reference>
<keyword evidence="1" id="KW-0472">Membrane</keyword>
<organism evidence="2 3">
    <name type="scientific">Synechococcus lacustris str. Tous</name>
    <dbReference type="NCBI Taxonomy" id="1910958"/>
    <lineage>
        <taxon>Bacteria</taxon>
        <taxon>Bacillati</taxon>
        <taxon>Cyanobacteriota</taxon>
        <taxon>Cyanophyceae</taxon>
        <taxon>Synechococcales</taxon>
        <taxon>Synechococcaceae</taxon>
        <taxon>Synechococcus</taxon>
    </lineage>
</organism>
<feature type="transmembrane region" description="Helical" evidence="1">
    <location>
        <begin position="117"/>
        <end position="138"/>
    </location>
</feature>
<dbReference type="RefSeq" id="WP_106499132.1">
    <property type="nucleotide sequence ID" value="NZ_PXVC01000006.1"/>
</dbReference>
<accession>A0A2P7EGU9</accession>
<dbReference type="InterPro" id="IPR021125">
    <property type="entry name" value="DUF2127"/>
</dbReference>
<gene>
    <name evidence="2" type="ORF">C7K08_02775</name>
</gene>
<evidence type="ECO:0000313" key="2">
    <source>
        <dbReference type="EMBL" id="PSI02430.1"/>
    </source>
</evidence>
<keyword evidence="3" id="KW-1185">Reference proteome</keyword>